<evidence type="ECO:0000313" key="4">
    <source>
        <dbReference type="Proteomes" id="UP000008810"/>
    </source>
</evidence>
<keyword evidence="4" id="KW-1185">Reference proteome</keyword>
<dbReference type="EnsemblPlants" id="KQK16210">
    <property type="protein sequence ID" value="KQK16210"/>
    <property type="gene ID" value="BRADI_1g27410v3"/>
</dbReference>
<feature type="compositionally biased region" description="Polar residues" evidence="1">
    <location>
        <begin position="75"/>
        <end position="85"/>
    </location>
</feature>
<evidence type="ECO:0000256" key="1">
    <source>
        <dbReference type="SAM" id="MobiDB-lite"/>
    </source>
</evidence>
<reference evidence="2" key="2">
    <citation type="submission" date="2017-06" db="EMBL/GenBank/DDBJ databases">
        <title>WGS assembly of Brachypodium distachyon.</title>
        <authorList>
            <consortium name="The International Brachypodium Initiative"/>
            <person name="Lucas S."/>
            <person name="Harmon-Smith M."/>
            <person name="Lail K."/>
            <person name="Tice H."/>
            <person name="Grimwood J."/>
            <person name="Bruce D."/>
            <person name="Barry K."/>
            <person name="Shu S."/>
            <person name="Lindquist E."/>
            <person name="Wang M."/>
            <person name="Pitluck S."/>
            <person name="Vogel J.P."/>
            <person name="Garvin D.F."/>
            <person name="Mockler T.C."/>
            <person name="Schmutz J."/>
            <person name="Rokhsar D."/>
            <person name="Bevan M.W."/>
        </authorList>
    </citation>
    <scope>NUCLEOTIDE SEQUENCE</scope>
    <source>
        <strain evidence="2">Bd21</strain>
    </source>
</reference>
<evidence type="ECO:0000313" key="3">
    <source>
        <dbReference type="EnsemblPlants" id="KQK16210"/>
    </source>
</evidence>
<reference evidence="2 3" key="1">
    <citation type="journal article" date="2010" name="Nature">
        <title>Genome sequencing and analysis of the model grass Brachypodium distachyon.</title>
        <authorList>
            <consortium name="International Brachypodium Initiative"/>
        </authorList>
    </citation>
    <scope>NUCLEOTIDE SEQUENCE [LARGE SCALE GENOMIC DNA]</scope>
    <source>
        <strain evidence="2 3">Bd21</strain>
    </source>
</reference>
<gene>
    <name evidence="2" type="ORF">BRADI_1g27410v3</name>
</gene>
<feature type="region of interest" description="Disordered" evidence="1">
    <location>
        <begin position="12"/>
        <end position="54"/>
    </location>
</feature>
<sequence length="98" mass="10576">MAREAYRAAAEVVRVAAEVSPRRRSSRNGGDRRGQQQAGQGRRRHPGIVGENETMQVGGCSRIRSLELAICSALDSTPDTTTGYKSTGIHKIPAPMIN</sequence>
<dbReference type="EMBL" id="CM000880">
    <property type="protein sequence ID" value="KQK16210.1"/>
    <property type="molecule type" value="Genomic_DNA"/>
</dbReference>
<name>I1GUD7_BRADI</name>
<dbReference type="InParanoid" id="I1GUD7"/>
<accession>I1GUD7</accession>
<reference evidence="3" key="3">
    <citation type="submission" date="2018-08" db="UniProtKB">
        <authorList>
            <consortium name="EnsemblPlants"/>
        </authorList>
    </citation>
    <scope>IDENTIFICATION</scope>
    <source>
        <strain evidence="3">cv. Bd21</strain>
    </source>
</reference>
<dbReference type="HOGENOM" id="CLU_2336519_0_0_1"/>
<organism evidence="3">
    <name type="scientific">Brachypodium distachyon</name>
    <name type="common">Purple false brome</name>
    <name type="synonym">Trachynia distachya</name>
    <dbReference type="NCBI Taxonomy" id="15368"/>
    <lineage>
        <taxon>Eukaryota</taxon>
        <taxon>Viridiplantae</taxon>
        <taxon>Streptophyta</taxon>
        <taxon>Embryophyta</taxon>
        <taxon>Tracheophyta</taxon>
        <taxon>Spermatophyta</taxon>
        <taxon>Magnoliopsida</taxon>
        <taxon>Liliopsida</taxon>
        <taxon>Poales</taxon>
        <taxon>Poaceae</taxon>
        <taxon>BOP clade</taxon>
        <taxon>Pooideae</taxon>
        <taxon>Stipodae</taxon>
        <taxon>Brachypodieae</taxon>
        <taxon>Brachypodium</taxon>
    </lineage>
</organism>
<evidence type="ECO:0000313" key="2">
    <source>
        <dbReference type="EMBL" id="KQK16210.1"/>
    </source>
</evidence>
<dbReference type="Gramene" id="KQK16210">
    <property type="protein sequence ID" value="KQK16210"/>
    <property type="gene ID" value="BRADI_1g27410v3"/>
</dbReference>
<protein>
    <submittedName>
        <fullName evidence="2 3">Uncharacterized protein</fullName>
    </submittedName>
</protein>
<dbReference type="AlphaFoldDB" id="I1GUD7"/>
<dbReference type="Proteomes" id="UP000008810">
    <property type="component" value="Chromosome 1"/>
</dbReference>
<proteinExistence type="predicted"/>
<feature type="region of interest" description="Disordered" evidence="1">
    <location>
        <begin position="75"/>
        <end position="98"/>
    </location>
</feature>